<gene>
    <name evidence="2" type="ORF">JGI24_01722</name>
</gene>
<proteinExistence type="predicted"/>
<dbReference type="EMBL" id="CZVU01000129">
    <property type="protein sequence ID" value="CUT05618.1"/>
    <property type="molecule type" value="Genomic_DNA"/>
</dbReference>
<reference evidence="2 3" key="1">
    <citation type="submission" date="2015-11" db="EMBL/GenBank/DDBJ databases">
        <authorList>
            <person name="Varghese N."/>
        </authorList>
    </citation>
    <scope>NUCLEOTIDE SEQUENCE [LARGE SCALE GENOMIC DNA]</scope>
    <source>
        <strain evidence="2 3">JGI-24</strain>
    </source>
</reference>
<name>A0A656DD54_KRYT1</name>
<protein>
    <submittedName>
        <fullName evidence="2">CRISPR-associated protein, APE2256 family</fullName>
    </submittedName>
</protein>
<accession>A0A656DD54</accession>
<dbReference type="Pfam" id="PF09651">
    <property type="entry name" value="Cas_APE2256"/>
    <property type="match status" value="1"/>
</dbReference>
<feature type="domain" description="CRISPR system ring nuclease SSO1393-like" evidence="1">
    <location>
        <begin position="58"/>
        <end position="200"/>
    </location>
</feature>
<evidence type="ECO:0000259" key="1">
    <source>
        <dbReference type="Pfam" id="PF09651"/>
    </source>
</evidence>
<dbReference type="NCBIfam" id="TIGR02619">
    <property type="entry name" value="putative CRISPR-associated protein, APE2256 family"/>
    <property type="match status" value="1"/>
</dbReference>
<keyword evidence="3" id="KW-1185">Reference proteome</keyword>
<dbReference type="RefSeq" id="WP_072150966.1">
    <property type="nucleotide sequence ID" value="NZ_CZVU01000129.1"/>
</dbReference>
<organism evidence="2 3">
    <name type="scientific">Kryptobacter tengchongensis</name>
    <dbReference type="NCBI Taxonomy" id="1643429"/>
    <lineage>
        <taxon>Bacteria</taxon>
        <taxon>Pseudomonadati</taxon>
        <taxon>Candidatus Kryptoniota</taxon>
        <taxon>Candidatus Kryptobacter</taxon>
    </lineage>
</organism>
<evidence type="ECO:0000313" key="2">
    <source>
        <dbReference type="EMBL" id="CUT05618.1"/>
    </source>
</evidence>
<dbReference type="AlphaFoldDB" id="A0A656DD54"/>
<dbReference type="OrthoDB" id="5491048at2"/>
<dbReference type="InterPro" id="IPR013442">
    <property type="entry name" value="SSO1393-like"/>
</dbReference>
<sequence>MTKQFHIINVGNSLLTNFQRSKSEFGKISQMDSDFWREKIDDVNFMNEIFDFLRANPKENSAEMNTFLRVVEGKNPREIEVYLSGTNTYSNEICVRTLQRFLKSQGYLVYDNPTFSGYFLEASRYDEKYAGDEFVKGVSDMVDRFIYLAIEKKKQGYEVFINPTGGLKAHVIACALAGFLTGCKVYYMNEEFRDVVFLPEIFYLPKGREVKLLEILSDKKPRSGFEYEKIVEEFKDEVERLQVYGLIEIEVDEETRKPYRIRITNRGSFFLDSVKQ</sequence>
<evidence type="ECO:0000313" key="3">
    <source>
        <dbReference type="Proteomes" id="UP000243065"/>
    </source>
</evidence>
<dbReference type="Gene3D" id="3.40.50.10770">
    <property type="entry name" value="Hypothetical protein VC1899 like domain (Restriction endonuclease-like)"/>
    <property type="match status" value="1"/>
</dbReference>
<dbReference type="Proteomes" id="UP000243065">
    <property type="component" value="Unassembled WGS sequence"/>
</dbReference>
<dbReference type="Gene3D" id="1.10.196.30">
    <property type="match status" value="1"/>
</dbReference>